<name>A0ABQ4GHX4_9ACTN</name>
<keyword evidence="1" id="KW-0732">Signal</keyword>
<gene>
    <name evidence="3" type="ORF">Msi02_17910</name>
</gene>
<dbReference type="EMBL" id="BOOF01000006">
    <property type="protein sequence ID" value="GIH60974.1"/>
    <property type="molecule type" value="Genomic_DNA"/>
</dbReference>
<dbReference type="InterPro" id="IPR043708">
    <property type="entry name" value="DUF5648"/>
</dbReference>
<sequence>MSTRLGGRTAAFGLALALAASASAAVAVPASAAPSSATAAASSTSIQKVHLYELTTKGDQGFFYTADQAEMEQAVAKHGMRVTQTPLYSISRTAFPGGKPMWRLRYTVKSSYLVTVSPQERDQLVGSGKFVNDGILGYAAEDGCAGGTTKVWRLSNNGKWRLAVESHMISIVNNEPGWKLDGRAFNHFMS</sequence>
<dbReference type="Proteomes" id="UP000660454">
    <property type="component" value="Unassembled WGS sequence"/>
</dbReference>
<dbReference type="Pfam" id="PF18885">
    <property type="entry name" value="DUF5648"/>
    <property type="match status" value="1"/>
</dbReference>
<reference evidence="3 4" key="1">
    <citation type="submission" date="2021-01" db="EMBL/GenBank/DDBJ databases">
        <title>Whole genome shotgun sequence of Microbispora siamensis NBRC 104113.</title>
        <authorList>
            <person name="Komaki H."/>
            <person name="Tamura T."/>
        </authorList>
    </citation>
    <scope>NUCLEOTIDE SEQUENCE [LARGE SCALE GENOMIC DNA]</scope>
    <source>
        <strain evidence="3 4">NBRC 104113</strain>
    </source>
</reference>
<keyword evidence="4" id="KW-1185">Reference proteome</keyword>
<accession>A0ABQ4GHX4</accession>
<proteinExistence type="predicted"/>
<evidence type="ECO:0000259" key="2">
    <source>
        <dbReference type="Pfam" id="PF18885"/>
    </source>
</evidence>
<feature type="chain" id="PRO_5045591225" description="DUF5648 domain-containing protein" evidence="1">
    <location>
        <begin position="33"/>
        <end position="190"/>
    </location>
</feature>
<organism evidence="3 4">
    <name type="scientific">Microbispora siamensis</name>
    <dbReference type="NCBI Taxonomy" id="564413"/>
    <lineage>
        <taxon>Bacteria</taxon>
        <taxon>Bacillati</taxon>
        <taxon>Actinomycetota</taxon>
        <taxon>Actinomycetes</taxon>
        <taxon>Streptosporangiales</taxon>
        <taxon>Streptosporangiaceae</taxon>
        <taxon>Microbispora</taxon>
    </lineage>
</organism>
<comment type="caution">
    <text evidence="3">The sequence shown here is derived from an EMBL/GenBank/DDBJ whole genome shotgun (WGS) entry which is preliminary data.</text>
</comment>
<evidence type="ECO:0000313" key="3">
    <source>
        <dbReference type="EMBL" id="GIH60974.1"/>
    </source>
</evidence>
<evidence type="ECO:0000313" key="4">
    <source>
        <dbReference type="Proteomes" id="UP000660454"/>
    </source>
</evidence>
<dbReference type="RefSeq" id="WP_204047892.1">
    <property type="nucleotide sequence ID" value="NZ_BOOF01000006.1"/>
</dbReference>
<feature type="domain" description="DUF5648" evidence="2">
    <location>
        <begin position="52"/>
        <end position="184"/>
    </location>
</feature>
<evidence type="ECO:0000256" key="1">
    <source>
        <dbReference type="SAM" id="SignalP"/>
    </source>
</evidence>
<protein>
    <recommendedName>
        <fullName evidence="2">DUF5648 domain-containing protein</fullName>
    </recommendedName>
</protein>
<feature type="signal peptide" evidence="1">
    <location>
        <begin position="1"/>
        <end position="32"/>
    </location>
</feature>